<dbReference type="GO" id="GO:0046872">
    <property type="term" value="F:metal ion binding"/>
    <property type="evidence" value="ECO:0007669"/>
    <property type="project" value="UniProtKB-KW"/>
</dbReference>
<gene>
    <name evidence="3" type="ORF">EI684_09745</name>
</gene>
<dbReference type="Gene3D" id="3.30.70.100">
    <property type="match status" value="1"/>
</dbReference>
<keyword evidence="1" id="KW-0479">Metal-binding</keyword>
<dbReference type="EMBL" id="RSAS01000376">
    <property type="protein sequence ID" value="RRR72745.1"/>
    <property type="molecule type" value="Genomic_DNA"/>
</dbReference>
<comment type="caution">
    <text evidence="3">The sequence shown here is derived from an EMBL/GenBank/DDBJ whole genome shotgun (WGS) entry which is preliminary data.</text>
</comment>
<dbReference type="PROSITE" id="PS50846">
    <property type="entry name" value="HMA_2"/>
    <property type="match status" value="1"/>
</dbReference>
<name>A0A426U0W9_9CHLR</name>
<accession>A0A426U0W9</accession>
<organism evidence="3 4">
    <name type="scientific">Candidatus Viridilinea halotolerans</name>
    <dbReference type="NCBI Taxonomy" id="2491704"/>
    <lineage>
        <taxon>Bacteria</taxon>
        <taxon>Bacillati</taxon>
        <taxon>Chloroflexota</taxon>
        <taxon>Chloroflexia</taxon>
        <taxon>Chloroflexales</taxon>
        <taxon>Chloroflexineae</taxon>
        <taxon>Oscillochloridaceae</taxon>
        <taxon>Candidatus Viridilinea</taxon>
    </lineage>
</organism>
<sequence>TVPAISCQHCVRAVTTELNNLTGVNAVRVDLATKLVTIEHAADLAPAELVAAIKEAGYDEVVPA</sequence>
<evidence type="ECO:0000259" key="2">
    <source>
        <dbReference type="PROSITE" id="PS50846"/>
    </source>
</evidence>
<dbReference type="CDD" id="cd00371">
    <property type="entry name" value="HMA"/>
    <property type="match status" value="1"/>
</dbReference>
<dbReference type="InterPro" id="IPR006121">
    <property type="entry name" value="HMA_dom"/>
</dbReference>
<dbReference type="AlphaFoldDB" id="A0A426U0W9"/>
<dbReference type="InterPro" id="IPR036163">
    <property type="entry name" value="HMA_dom_sf"/>
</dbReference>
<dbReference type="Pfam" id="PF00403">
    <property type="entry name" value="HMA"/>
    <property type="match status" value="1"/>
</dbReference>
<feature type="non-terminal residue" evidence="3">
    <location>
        <position position="1"/>
    </location>
</feature>
<proteinExistence type="predicted"/>
<dbReference type="Proteomes" id="UP000280307">
    <property type="component" value="Unassembled WGS sequence"/>
</dbReference>
<evidence type="ECO:0000313" key="4">
    <source>
        <dbReference type="Proteomes" id="UP000280307"/>
    </source>
</evidence>
<protein>
    <submittedName>
        <fullName evidence="3">Heavy-metal-associated domain-containing protein</fullName>
    </submittedName>
</protein>
<feature type="domain" description="HMA" evidence="2">
    <location>
        <begin position="1"/>
        <end position="61"/>
    </location>
</feature>
<evidence type="ECO:0000256" key="1">
    <source>
        <dbReference type="ARBA" id="ARBA00022723"/>
    </source>
</evidence>
<dbReference type="SUPFAM" id="SSF55008">
    <property type="entry name" value="HMA, heavy metal-associated domain"/>
    <property type="match status" value="1"/>
</dbReference>
<evidence type="ECO:0000313" key="3">
    <source>
        <dbReference type="EMBL" id="RRR72745.1"/>
    </source>
</evidence>
<reference evidence="3 4" key="1">
    <citation type="submission" date="2018-12" db="EMBL/GenBank/DDBJ databases">
        <title>Genome Sequence of Candidatus Viridilinea halotolerans isolated from saline sulfide-rich spring.</title>
        <authorList>
            <person name="Grouzdev D.S."/>
            <person name="Burganskaya E.I."/>
            <person name="Krutkina M.S."/>
            <person name="Sukhacheva M.V."/>
            <person name="Gorlenko V.M."/>
        </authorList>
    </citation>
    <scope>NUCLEOTIDE SEQUENCE [LARGE SCALE GENOMIC DNA]</scope>
    <source>
        <strain evidence="3">Chok-6</strain>
    </source>
</reference>
<dbReference type="PROSITE" id="PS01047">
    <property type="entry name" value="HMA_1"/>
    <property type="match status" value="1"/>
</dbReference>
<dbReference type="InterPro" id="IPR017969">
    <property type="entry name" value="Heavy-metal-associated_CS"/>
</dbReference>